<name>A0A8T2SI61_CERRI</name>
<gene>
    <name evidence="1" type="ORF">KP509_20G073400</name>
</gene>
<comment type="caution">
    <text evidence="1">The sequence shown here is derived from an EMBL/GenBank/DDBJ whole genome shotgun (WGS) entry which is preliminary data.</text>
</comment>
<proteinExistence type="predicted"/>
<dbReference type="EMBL" id="CM035425">
    <property type="protein sequence ID" value="KAH7332171.1"/>
    <property type="molecule type" value="Genomic_DNA"/>
</dbReference>
<protein>
    <submittedName>
        <fullName evidence="1">Uncharacterized protein</fullName>
    </submittedName>
</protein>
<sequence length="73" mass="8256">MYKEQAAFYDSLQNGGAMQPVKISFDADRGRWQSCSFNFIIIRADELNMSAKDLLEGNSQSLQRRLSKVVHGS</sequence>
<evidence type="ECO:0000313" key="1">
    <source>
        <dbReference type="EMBL" id="KAH7332171.1"/>
    </source>
</evidence>
<reference evidence="1" key="1">
    <citation type="submission" date="2021-08" db="EMBL/GenBank/DDBJ databases">
        <title>WGS assembly of Ceratopteris richardii.</title>
        <authorList>
            <person name="Marchant D.B."/>
            <person name="Chen G."/>
            <person name="Jenkins J."/>
            <person name="Shu S."/>
            <person name="Leebens-Mack J."/>
            <person name="Grimwood J."/>
            <person name="Schmutz J."/>
            <person name="Soltis P."/>
            <person name="Soltis D."/>
            <person name="Chen Z.-H."/>
        </authorList>
    </citation>
    <scope>NUCLEOTIDE SEQUENCE</scope>
    <source>
        <strain evidence="1">Whitten #5841</strain>
        <tissue evidence="1">Leaf</tissue>
    </source>
</reference>
<dbReference type="AlphaFoldDB" id="A0A8T2SI61"/>
<dbReference type="Proteomes" id="UP000825935">
    <property type="component" value="Chromosome 20"/>
</dbReference>
<organism evidence="1 2">
    <name type="scientific">Ceratopteris richardii</name>
    <name type="common">Triangle waterfern</name>
    <dbReference type="NCBI Taxonomy" id="49495"/>
    <lineage>
        <taxon>Eukaryota</taxon>
        <taxon>Viridiplantae</taxon>
        <taxon>Streptophyta</taxon>
        <taxon>Embryophyta</taxon>
        <taxon>Tracheophyta</taxon>
        <taxon>Polypodiopsida</taxon>
        <taxon>Polypodiidae</taxon>
        <taxon>Polypodiales</taxon>
        <taxon>Pteridineae</taxon>
        <taxon>Pteridaceae</taxon>
        <taxon>Parkerioideae</taxon>
        <taxon>Ceratopteris</taxon>
    </lineage>
</organism>
<accession>A0A8T2SI61</accession>
<evidence type="ECO:0000313" key="2">
    <source>
        <dbReference type="Proteomes" id="UP000825935"/>
    </source>
</evidence>
<keyword evidence="2" id="KW-1185">Reference proteome</keyword>